<name>A0A179G319_PURLI</name>
<reference evidence="2 3" key="1">
    <citation type="submission" date="2016-01" db="EMBL/GenBank/DDBJ databases">
        <title>Biosynthesis of antibiotic leucinostatins and their inhibition on Phytophthora in bio-control Purpureocillium lilacinum.</title>
        <authorList>
            <person name="Wang G."/>
            <person name="Liu Z."/>
            <person name="Lin R."/>
            <person name="Li E."/>
            <person name="Mao Z."/>
            <person name="Ling J."/>
            <person name="Yin W."/>
            <person name="Xie B."/>
        </authorList>
    </citation>
    <scope>NUCLEOTIDE SEQUENCE [LARGE SCALE GENOMIC DNA]</scope>
    <source>
        <strain evidence="2">PLBJ-1</strain>
    </source>
</reference>
<evidence type="ECO:0000313" key="2">
    <source>
        <dbReference type="EMBL" id="OAQ71559.1"/>
    </source>
</evidence>
<proteinExistence type="predicted"/>
<evidence type="ECO:0000256" key="1">
    <source>
        <dbReference type="SAM" id="MobiDB-lite"/>
    </source>
</evidence>
<dbReference type="EMBL" id="LSBH01000010">
    <property type="protein sequence ID" value="OAQ71559.1"/>
    <property type="molecule type" value="Genomic_DNA"/>
</dbReference>
<feature type="compositionally biased region" description="Polar residues" evidence="1">
    <location>
        <begin position="253"/>
        <end position="268"/>
    </location>
</feature>
<feature type="region of interest" description="Disordered" evidence="1">
    <location>
        <begin position="202"/>
        <end position="335"/>
    </location>
</feature>
<feature type="compositionally biased region" description="Basic residues" evidence="1">
    <location>
        <begin position="278"/>
        <end position="300"/>
    </location>
</feature>
<feature type="region of interest" description="Disordered" evidence="1">
    <location>
        <begin position="115"/>
        <end position="136"/>
    </location>
</feature>
<gene>
    <name evidence="2" type="ORF">VFPBJ_10338</name>
</gene>
<protein>
    <submittedName>
        <fullName evidence="2">Uncharacterized protein</fullName>
    </submittedName>
</protein>
<dbReference type="AlphaFoldDB" id="A0A179G319"/>
<organism evidence="2 3">
    <name type="scientific">Purpureocillium lilacinum</name>
    <name type="common">Paecilomyces lilacinus</name>
    <dbReference type="NCBI Taxonomy" id="33203"/>
    <lineage>
        <taxon>Eukaryota</taxon>
        <taxon>Fungi</taxon>
        <taxon>Dikarya</taxon>
        <taxon>Ascomycota</taxon>
        <taxon>Pezizomycotina</taxon>
        <taxon>Sordariomycetes</taxon>
        <taxon>Hypocreomycetidae</taxon>
        <taxon>Hypocreales</taxon>
        <taxon>Ophiocordycipitaceae</taxon>
        <taxon>Purpureocillium</taxon>
    </lineage>
</organism>
<dbReference type="Proteomes" id="UP000078240">
    <property type="component" value="Unassembled WGS sequence"/>
</dbReference>
<accession>A0A179G319</accession>
<sequence length="335" mass="36569">MPSRWPRTGCAGCLESSRGGVGRHALNVPGSVCRAAIPRARSTGSQQPLRRQTAGARCGSLGSFQGPAFWNRRHTGPSTARRGDCLRARWVRWRGRDIEKWDCIIDIPPISVTNPDSLSNYRAPQPSSPRRTGRPASYISSRICPLFRASPPPQLSTRPLMFRVFRHFFSTTPSPQRQAAMATASDKAQKLINENAVSTCAPSSLLDPQRKTATARTAATPSRPSRASTPTSQPSSLTTNVRRAHTLIACLGSASQTSTRLHANSSRSRWQRPAGRPRANHRPAHRPQRLHRPQAHRRQLGRSGPGQVRRAQAQAPRLGRPQGVSDSLHAAGGTS</sequence>
<comment type="caution">
    <text evidence="2">The sequence shown here is derived from an EMBL/GenBank/DDBJ whole genome shotgun (WGS) entry which is preliminary data.</text>
</comment>
<evidence type="ECO:0000313" key="3">
    <source>
        <dbReference type="Proteomes" id="UP000078240"/>
    </source>
</evidence>
<feature type="compositionally biased region" description="Low complexity" evidence="1">
    <location>
        <begin position="211"/>
        <end position="239"/>
    </location>
</feature>